<evidence type="ECO:0008006" key="5">
    <source>
        <dbReference type="Google" id="ProtNLM"/>
    </source>
</evidence>
<gene>
    <name evidence="3" type="ORF">Nans01_15740</name>
</gene>
<feature type="transmembrane region" description="Helical" evidence="2">
    <location>
        <begin position="96"/>
        <end position="119"/>
    </location>
</feature>
<name>A0A9W6UIA6_9ACTN</name>
<dbReference type="InterPro" id="IPR009937">
    <property type="entry name" value="Phage_holin_3_6"/>
</dbReference>
<comment type="caution">
    <text evidence="3">The sequence shown here is derived from an EMBL/GenBank/DDBJ whole genome shotgun (WGS) entry which is preliminary data.</text>
</comment>
<protein>
    <recommendedName>
        <fullName evidence="5">Phage holin family protein</fullName>
    </recommendedName>
</protein>
<feature type="transmembrane region" description="Helical" evidence="2">
    <location>
        <begin position="66"/>
        <end position="90"/>
    </location>
</feature>
<evidence type="ECO:0000313" key="3">
    <source>
        <dbReference type="EMBL" id="GLU47223.1"/>
    </source>
</evidence>
<keyword evidence="4" id="KW-1185">Reference proteome</keyword>
<reference evidence="3" key="1">
    <citation type="submission" date="2023-02" db="EMBL/GenBank/DDBJ databases">
        <title>Nocardiopsis ansamitocini NBRC 112285.</title>
        <authorList>
            <person name="Ichikawa N."/>
            <person name="Sato H."/>
            <person name="Tonouchi N."/>
        </authorList>
    </citation>
    <scope>NUCLEOTIDE SEQUENCE</scope>
    <source>
        <strain evidence="3">NBRC 112285</strain>
    </source>
</reference>
<feature type="region of interest" description="Disordered" evidence="1">
    <location>
        <begin position="1"/>
        <end position="23"/>
    </location>
</feature>
<evidence type="ECO:0000256" key="2">
    <source>
        <dbReference type="SAM" id="Phobius"/>
    </source>
</evidence>
<keyword evidence="2" id="KW-0812">Transmembrane</keyword>
<evidence type="ECO:0000256" key="1">
    <source>
        <dbReference type="SAM" id="MobiDB-lite"/>
    </source>
</evidence>
<sequence>MKGVAPVSETRSGGQEPVDLGPAQKSVGDLASEVTGSFSQVMSLQIELARLEIQADARRVAKGTGLLVAAGLIAHLIVILASVTLAFGLAALGLPAWGAFLIVTCFYLLVAVVLGLFGVRSYKKMEGIPRSRETFAATKSVLRRESDTAR</sequence>
<dbReference type="AlphaFoldDB" id="A0A9W6UIA6"/>
<organism evidence="3 4">
    <name type="scientific">Nocardiopsis ansamitocini</name>
    <dbReference type="NCBI Taxonomy" id="1670832"/>
    <lineage>
        <taxon>Bacteria</taxon>
        <taxon>Bacillati</taxon>
        <taxon>Actinomycetota</taxon>
        <taxon>Actinomycetes</taxon>
        <taxon>Streptosporangiales</taxon>
        <taxon>Nocardiopsidaceae</taxon>
        <taxon>Nocardiopsis</taxon>
    </lineage>
</organism>
<dbReference type="EMBL" id="BSQG01000002">
    <property type="protein sequence ID" value="GLU47223.1"/>
    <property type="molecule type" value="Genomic_DNA"/>
</dbReference>
<keyword evidence="2" id="KW-0472">Membrane</keyword>
<proteinExistence type="predicted"/>
<dbReference type="Pfam" id="PF07332">
    <property type="entry name" value="Phage_holin_3_6"/>
    <property type="match status" value="1"/>
</dbReference>
<dbReference type="Proteomes" id="UP001165092">
    <property type="component" value="Unassembled WGS sequence"/>
</dbReference>
<accession>A0A9W6UIA6</accession>
<keyword evidence="2" id="KW-1133">Transmembrane helix</keyword>
<evidence type="ECO:0000313" key="4">
    <source>
        <dbReference type="Proteomes" id="UP001165092"/>
    </source>
</evidence>